<sequence length="154" mass="17043">MQEFGASLRAERERLGVPIDAVCEGTKVSLRYLQALEQGAFPELPGGVFNRGIVQSYCRYLGLDEDVWMERYVAAQPSVDETDFTQFAEAVKRNRLPSEPLVRNRWWGVLAMLLAFLAIAFAIWHYVIHPRPGHGTAAPDANAALAGAVSILKA</sequence>
<dbReference type="Gene3D" id="1.10.260.40">
    <property type="entry name" value="lambda repressor-like DNA-binding domains"/>
    <property type="match status" value="1"/>
</dbReference>
<comment type="caution">
    <text evidence="2">The sequence shown here is derived from an EMBL/GenBank/DDBJ whole genome shotgun (WGS) entry which is preliminary data.</text>
</comment>
<evidence type="ECO:0000313" key="3">
    <source>
        <dbReference type="Proteomes" id="UP001596391"/>
    </source>
</evidence>
<dbReference type="Proteomes" id="UP001596391">
    <property type="component" value="Unassembled WGS sequence"/>
</dbReference>
<dbReference type="PANTHER" id="PTHR34475">
    <property type="match status" value="1"/>
</dbReference>
<proteinExistence type="predicted"/>
<dbReference type="PANTHER" id="PTHR34475:SF1">
    <property type="entry name" value="CYTOSKELETON PROTEIN RODZ"/>
    <property type="match status" value="1"/>
</dbReference>
<dbReference type="EMBL" id="JBHSWI010000001">
    <property type="protein sequence ID" value="MFC6646399.1"/>
    <property type="molecule type" value="Genomic_DNA"/>
</dbReference>
<dbReference type="InterPro" id="IPR010982">
    <property type="entry name" value="Lambda_DNA-bd_dom_sf"/>
</dbReference>
<keyword evidence="3" id="KW-1185">Reference proteome</keyword>
<feature type="transmembrane region" description="Helical" evidence="1">
    <location>
        <begin position="106"/>
        <end position="127"/>
    </location>
</feature>
<reference evidence="3" key="1">
    <citation type="journal article" date="2019" name="Int. J. Syst. Evol. Microbiol.">
        <title>The Global Catalogue of Microorganisms (GCM) 10K type strain sequencing project: providing services to taxonomists for standard genome sequencing and annotation.</title>
        <authorList>
            <consortium name="The Broad Institute Genomics Platform"/>
            <consortium name="The Broad Institute Genome Sequencing Center for Infectious Disease"/>
            <person name="Wu L."/>
            <person name="Ma J."/>
        </authorList>
    </citation>
    <scope>NUCLEOTIDE SEQUENCE [LARGE SCALE GENOMIC DNA]</scope>
    <source>
        <strain evidence="3">CGMCC 1.16026</strain>
    </source>
</reference>
<accession>A0ABW1ZB72</accession>
<dbReference type="SUPFAM" id="SSF47413">
    <property type="entry name" value="lambda repressor-like DNA-binding domains"/>
    <property type="match status" value="1"/>
</dbReference>
<dbReference type="RefSeq" id="WP_263370071.1">
    <property type="nucleotide sequence ID" value="NZ_JAGSYD010000001.1"/>
</dbReference>
<evidence type="ECO:0000256" key="1">
    <source>
        <dbReference type="SAM" id="Phobius"/>
    </source>
</evidence>
<organism evidence="2 3">
    <name type="scientific">Granulicella cerasi</name>
    <dbReference type="NCBI Taxonomy" id="741063"/>
    <lineage>
        <taxon>Bacteria</taxon>
        <taxon>Pseudomonadati</taxon>
        <taxon>Acidobacteriota</taxon>
        <taxon>Terriglobia</taxon>
        <taxon>Terriglobales</taxon>
        <taxon>Acidobacteriaceae</taxon>
        <taxon>Granulicella</taxon>
    </lineage>
</organism>
<dbReference type="InterPro" id="IPR050400">
    <property type="entry name" value="Bact_Cytoskel_RodZ"/>
</dbReference>
<evidence type="ECO:0000313" key="2">
    <source>
        <dbReference type="EMBL" id="MFC6646399.1"/>
    </source>
</evidence>
<keyword evidence="1" id="KW-0472">Membrane</keyword>
<protein>
    <submittedName>
        <fullName evidence="2">Helix-turn-helix domain-containing protein</fullName>
    </submittedName>
</protein>
<dbReference type="Pfam" id="PF13413">
    <property type="entry name" value="HTH_25"/>
    <property type="match status" value="1"/>
</dbReference>
<gene>
    <name evidence="2" type="ORF">ACFQBQ_12550</name>
</gene>
<keyword evidence="1" id="KW-0812">Transmembrane</keyword>
<keyword evidence="1" id="KW-1133">Transmembrane helix</keyword>
<name>A0ABW1ZB72_9BACT</name>